<evidence type="ECO:0008006" key="4">
    <source>
        <dbReference type="Google" id="ProtNLM"/>
    </source>
</evidence>
<name>A0ABS7UTQ9_9BACI</name>
<dbReference type="RefSeq" id="WP_224139578.1">
    <property type="nucleotide sequence ID" value="NZ_JAIQUM010000030.1"/>
</dbReference>
<evidence type="ECO:0000313" key="2">
    <source>
        <dbReference type="EMBL" id="MBZ5751314.1"/>
    </source>
</evidence>
<gene>
    <name evidence="2" type="ORF">K9V48_13920</name>
</gene>
<feature type="transmembrane region" description="Helical" evidence="1">
    <location>
        <begin position="7"/>
        <end position="23"/>
    </location>
</feature>
<proteinExistence type="predicted"/>
<evidence type="ECO:0000256" key="1">
    <source>
        <dbReference type="SAM" id="Phobius"/>
    </source>
</evidence>
<sequence length="212" mass="25262">MNWLSFVYAMIFGLVISFIGGFLDFPEPLVSFFVIIIIAYFLIYPIFRLYWGIGDVKKIEQLLLKNKKNPFYRFYYGIANGIEKDVDESFRKINQGFHLTSVKKQHQLIHAYFHERPEEMEKILNNMRKSAFTLYYQAARSILINDFEGARSYIKQNPKMWMQEALTTELLVKENRKEDAFSHARNALSKTKGIQRYVLLRSWEREWGMTLK</sequence>
<keyword evidence="3" id="KW-1185">Reference proteome</keyword>
<feature type="transmembrane region" description="Helical" evidence="1">
    <location>
        <begin position="29"/>
        <end position="51"/>
    </location>
</feature>
<dbReference type="Proteomes" id="UP001165287">
    <property type="component" value="Unassembled WGS sequence"/>
</dbReference>
<keyword evidence="1" id="KW-1133">Transmembrane helix</keyword>
<comment type="caution">
    <text evidence="2">The sequence shown here is derived from an EMBL/GenBank/DDBJ whole genome shotgun (WGS) entry which is preliminary data.</text>
</comment>
<evidence type="ECO:0000313" key="3">
    <source>
        <dbReference type="Proteomes" id="UP001165287"/>
    </source>
</evidence>
<protein>
    <recommendedName>
        <fullName evidence="4">Tetratricopeptide repeat protein</fullName>
    </recommendedName>
</protein>
<reference evidence="2" key="1">
    <citation type="submission" date="2024-05" db="EMBL/GenBank/DDBJ databases">
        <title>Metabacillus sp. nov., isolated from the rhizosphere soil of tomato plants.</title>
        <authorList>
            <person name="Ma R."/>
        </authorList>
    </citation>
    <scope>NUCLEOTIDE SEQUENCE</scope>
    <source>
        <strain evidence="2">DBTR6</strain>
    </source>
</reference>
<keyword evidence="1" id="KW-0472">Membrane</keyword>
<dbReference type="EMBL" id="JAIQUM010000030">
    <property type="protein sequence ID" value="MBZ5751314.1"/>
    <property type="molecule type" value="Genomic_DNA"/>
</dbReference>
<accession>A0ABS7UTQ9</accession>
<keyword evidence="1" id="KW-0812">Transmembrane</keyword>
<organism evidence="2 3">
    <name type="scientific">Metabacillus rhizolycopersici</name>
    <dbReference type="NCBI Taxonomy" id="2875709"/>
    <lineage>
        <taxon>Bacteria</taxon>
        <taxon>Bacillati</taxon>
        <taxon>Bacillota</taxon>
        <taxon>Bacilli</taxon>
        <taxon>Bacillales</taxon>
        <taxon>Bacillaceae</taxon>
        <taxon>Metabacillus</taxon>
    </lineage>
</organism>